<dbReference type="PANTHER" id="PTHR34580">
    <property type="match status" value="1"/>
</dbReference>
<reference evidence="5 6" key="1">
    <citation type="submission" date="2019-07" db="EMBL/GenBank/DDBJ databases">
        <title>Tomitella cavernea sp. nov., an actinomycete isolated from soil.</title>
        <authorList>
            <person name="Cheng J."/>
        </authorList>
    </citation>
    <scope>NUCLEOTIDE SEQUENCE [LARGE SCALE GENOMIC DNA]</scope>
    <source>
        <strain evidence="5 6">HY188</strain>
    </source>
</reference>
<dbReference type="InterPro" id="IPR051534">
    <property type="entry name" value="CBASS_pafABC_assoc_protein"/>
</dbReference>
<evidence type="ECO:0000256" key="2">
    <source>
        <dbReference type="ARBA" id="ARBA00023125"/>
    </source>
</evidence>
<keyword evidence="3" id="KW-0804">Transcription</keyword>
<gene>
    <name evidence="5" type="ORF">FO059_14385</name>
</gene>
<organism evidence="5 6">
    <name type="scientific">Tomitella fengzijianii</name>
    <dbReference type="NCBI Taxonomy" id="2597660"/>
    <lineage>
        <taxon>Bacteria</taxon>
        <taxon>Bacillati</taxon>
        <taxon>Actinomycetota</taxon>
        <taxon>Actinomycetes</taxon>
        <taxon>Mycobacteriales</taxon>
        <taxon>Tomitella</taxon>
    </lineage>
</organism>
<dbReference type="OrthoDB" id="8555652at2"/>
<proteinExistence type="predicted"/>
<dbReference type="InterPro" id="IPR013196">
    <property type="entry name" value="HTH_11"/>
</dbReference>
<dbReference type="InterPro" id="IPR001034">
    <property type="entry name" value="DeoR_HTH"/>
</dbReference>
<evidence type="ECO:0000256" key="3">
    <source>
        <dbReference type="ARBA" id="ARBA00023163"/>
    </source>
</evidence>
<dbReference type="GO" id="GO:0003677">
    <property type="term" value="F:DNA binding"/>
    <property type="evidence" value="ECO:0007669"/>
    <property type="project" value="UniProtKB-KW"/>
</dbReference>
<evidence type="ECO:0000313" key="6">
    <source>
        <dbReference type="Proteomes" id="UP000317344"/>
    </source>
</evidence>
<evidence type="ECO:0000256" key="1">
    <source>
        <dbReference type="ARBA" id="ARBA00023015"/>
    </source>
</evidence>
<evidence type="ECO:0000259" key="4">
    <source>
        <dbReference type="PROSITE" id="PS51000"/>
    </source>
</evidence>
<dbReference type="KEGG" id="toy:FO059_14385"/>
<keyword evidence="2" id="KW-0238">DNA-binding</keyword>
<feature type="domain" description="HTH deoR-type" evidence="4">
    <location>
        <begin position="7"/>
        <end position="73"/>
    </location>
</feature>
<dbReference type="AlphaFoldDB" id="A0A516X5B4"/>
<dbReference type="Proteomes" id="UP000317344">
    <property type="component" value="Chromosome"/>
</dbReference>
<evidence type="ECO:0000313" key="5">
    <source>
        <dbReference type="EMBL" id="QDQ98278.1"/>
    </source>
</evidence>
<dbReference type="PANTHER" id="PTHR34580:SF3">
    <property type="entry name" value="PROTEIN PAFB"/>
    <property type="match status" value="1"/>
</dbReference>
<dbReference type="InterPro" id="IPR018356">
    <property type="entry name" value="Tscrpt_reg_HTH_DeoR_CS"/>
</dbReference>
<name>A0A516X5B4_9ACTN</name>
<dbReference type="InterPro" id="IPR036388">
    <property type="entry name" value="WH-like_DNA-bd_sf"/>
</dbReference>
<dbReference type="PROSITE" id="PS00894">
    <property type="entry name" value="HTH_DEOR_1"/>
    <property type="match status" value="1"/>
</dbReference>
<keyword evidence="6" id="KW-1185">Reference proteome</keyword>
<dbReference type="PROSITE" id="PS51000">
    <property type="entry name" value="HTH_DEOR_2"/>
    <property type="match status" value="1"/>
</dbReference>
<sequence length="367" mass="39835">MMAMTQSSMRLLTLLSLLQAEPYRSGSDLAERLQVSRRTVRNDIDRLRECGYAIDGVRGSDGGYRLGSGGTAVPPLVLDDDEAIAVAIGLHAGVNCIIGGMEEVSLQALSKLERMLPARVRRHVRNLGHFVVPMPTDNAQPVPIVDPSLLTLLAGSCERHELLRFHYRDGAPVPAVVSARQRSGARTVRRATPLPPTQRFEVEPYLLVNRSHRWYLLAFDPSGGDWRIFLVHGIEPCTPPAGRRFSPRPLPAADVHEYVGRRLPGSAWKVQATATVEAPAETVRPMIASAEGRVEPAGADRCTVVLGGETPAAIAGVLARLDADFLVEDSPEMARYLAGVAKRFRRGSAVPMAEVRPSEPGARAART</sequence>
<keyword evidence="1" id="KW-0805">Transcription regulation</keyword>
<reference evidence="5 6" key="2">
    <citation type="submission" date="2019-07" db="EMBL/GenBank/DDBJ databases">
        <authorList>
            <person name="Huang Y."/>
        </authorList>
    </citation>
    <scope>NUCLEOTIDE SEQUENCE [LARGE SCALE GENOMIC DNA]</scope>
    <source>
        <strain evidence="5 6">HY188</strain>
    </source>
</reference>
<dbReference type="SUPFAM" id="SSF46785">
    <property type="entry name" value="Winged helix' DNA-binding domain"/>
    <property type="match status" value="1"/>
</dbReference>
<dbReference type="InterPro" id="IPR036390">
    <property type="entry name" value="WH_DNA-bd_sf"/>
</dbReference>
<dbReference type="InterPro" id="IPR026881">
    <property type="entry name" value="WYL_dom"/>
</dbReference>
<dbReference type="EMBL" id="CP041765">
    <property type="protein sequence ID" value="QDQ98278.1"/>
    <property type="molecule type" value="Genomic_DNA"/>
</dbReference>
<accession>A0A516X5B4</accession>
<protein>
    <submittedName>
        <fullName evidence="5">HTH domain-containing protein</fullName>
    </submittedName>
</protein>
<dbReference type="GO" id="GO:0003700">
    <property type="term" value="F:DNA-binding transcription factor activity"/>
    <property type="evidence" value="ECO:0007669"/>
    <property type="project" value="InterPro"/>
</dbReference>
<dbReference type="Gene3D" id="1.10.10.10">
    <property type="entry name" value="Winged helix-like DNA-binding domain superfamily/Winged helix DNA-binding domain"/>
    <property type="match status" value="1"/>
</dbReference>
<dbReference type="Pfam" id="PF08279">
    <property type="entry name" value="HTH_11"/>
    <property type="match status" value="1"/>
</dbReference>
<dbReference type="Pfam" id="PF13280">
    <property type="entry name" value="WYL"/>
    <property type="match status" value="1"/>
</dbReference>